<proteinExistence type="predicted"/>
<dbReference type="Proteomes" id="UP000297900">
    <property type="component" value="Unassembled WGS sequence"/>
</dbReference>
<protein>
    <recommendedName>
        <fullName evidence="1">Copper amine oxidase-like N-terminal domain-containing protein</fullName>
    </recommendedName>
</protein>
<dbReference type="Pfam" id="PF07833">
    <property type="entry name" value="Cu_amine_oxidN1"/>
    <property type="match status" value="1"/>
</dbReference>
<organism evidence="2 3">
    <name type="scientific">Cohnella luojiensis</name>
    <dbReference type="NCBI Taxonomy" id="652876"/>
    <lineage>
        <taxon>Bacteria</taxon>
        <taxon>Bacillati</taxon>
        <taxon>Bacillota</taxon>
        <taxon>Bacilli</taxon>
        <taxon>Bacillales</taxon>
        <taxon>Paenibacillaceae</taxon>
        <taxon>Cohnella</taxon>
    </lineage>
</organism>
<evidence type="ECO:0000313" key="2">
    <source>
        <dbReference type="EMBL" id="TFE24255.1"/>
    </source>
</evidence>
<keyword evidence="3" id="KW-1185">Reference proteome</keyword>
<name>A0A4Y8LWQ0_9BACL</name>
<evidence type="ECO:0000313" key="3">
    <source>
        <dbReference type="Proteomes" id="UP000297900"/>
    </source>
</evidence>
<dbReference type="SUPFAM" id="SSF55383">
    <property type="entry name" value="Copper amine oxidase, domain N"/>
    <property type="match status" value="1"/>
</dbReference>
<dbReference type="EMBL" id="SOMN01000027">
    <property type="protein sequence ID" value="TFE24255.1"/>
    <property type="molecule type" value="Genomic_DNA"/>
</dbReference>
<gene>
    <name evidence="2" type="ORF">E2980_16590</name>
</gene>
<reference evidence="2 3" key="1">
    <citation type="submission" date="2019-03" db="EMBL/GenBank/DDBJ databases">
        <title>Cohnella endophytica sp. nov., a novel endophytic bacterium isolated from bark of Sonneratia apetala.</title>
        <authorList>
            <person name="Tuo L."/>
        </authorList>
    </citation>
    <scope>NUCLEOTIDE SEQUENCE [LARGE SCALE GENOMIC DNA]</scope>
    <source>
        <strain evidence="2 3">CCTCC AB 208254</strain>
    </source>
</reference>
<dbReference type="RefSeq" id="WP_135153327.1">
    <property type="nucleotide sequence ID" value="NZ_SOMN01000027.1"/>
</dbReference>
<accession>A0A4Y8LWQ0</accession>
<evidence type="ECO:0000259" key="1">
    <source>
        <dbReference type="Pfam" id="PF07833"/>
    </source>
</evidence>
<dbReference type="InterPro" id="IPR036582">
    <property type="entry name" value="Mao_N_sf"/>
</dbReference>
<dbReference type="InterPro" id="IPR012854">
    <property type="entry name" value="Cu_amine_oxidase-like_N"/>
</dbReference>
<dbReference type="OrthoDB" id="2811497at2"/>
<sequence>MAKKSSKKFGILLCALILAVIVGCQSVGGLNLNDMILKQIDVSQQEQSQLFELEIEFNEELISREEPEIASMVKEFSKISLNIAHAKMDEQGNQWINGVFGFGKGDIPFTLHSDSKTVRFDIDGSKRPLIIELPDTDPALEQSQQAMAETIRQLAQKVAAYFVRGLPNPPVLSVDRVSSSVHGVLTNLTKVHAELNGEQLGDLIPVYLENLMNDKEGLRTTLREVFQWAQELPPEVLSVFGEGADAVLEEDADIDAVVEEAFAELIPVLEEAQAEIAKAREEEEWGEIFDKGVTMAADLYVDDSLHLRKSFVELIIAPAFFTAEDSPVRSIKIRSSGEMWNVNGDVVVPQVEVPGNALTVEEAEGLQGYQALRLFEPSSVLYNVLKNDFKIDDQSFVLSDEWGIPFYVDSDGTAYVPIRATMKEFGVKLQVPAAKGQIRFYDQATEQAVIFQTGSAKANVNGKSVTLEHKVVNDGHFVYVSADDLFGILHAEYSVSDNESGERIMEVARDL</sequence>
<dbReference type="Gene3D" id="3.30.457.10">
    <property type="entry name" value="Copper amine oxidase-like, N-terminal domain"/>
    <property type="match status" value="1"/>
</dbReference>
<feature type="domain" description="Copper amine oxidase-like N-terminal" evidence="1">
    <location>
        <begin position="407"/>
        <end position="493"/>
    </location>
</feature>
<dbReference type="AlphaFoldDB" id="A0A4Y8LWQ0"/>
<dbReference type="PROSITE" id="PS51257">
    <property type="entry name" value="PROKAR_LIPOPROTEIN"/>
    <property type="match status" value="1"/>
</dbReference>
<comment type="caution">
    <text evidence="2">The sequence shown here is derived from an EMBL/GenBank/DDBJ whole genome shotgun (WGS) entry which is preliminary data.</text>
</comment>